<dbReference type="EMBL" id="DRPZ01000237">
    <property type="protein sequence ID" value="HGY10228.1"/>
    <property type="molecule type" value="Genomic_DNA"/>
</dbReference>
<proteinExistence type="predicted"/>
<evidence type="ECO:0000256" key="1">
    <source>
        <dbReference type="SAM" id="MobiDB-lite"/>
    </source>
</evidence>
<organism evidence="2">
    <name type="scientific">Oceanithermus profundus</name>
    <dbReference type="NCBI Taxonomy" id="187137"/>
    <lineage>
        <taxon>Bacteria</taxon>
        <taxon>Thermotogati</taxon>
        <taxon>Deinococcota</taxon>
        <taxon>Deinococci</taxon>
        <taxon>Thermales</taxon>
        <taxon>Thermaceae</taxon>
        <taxon>Oceanithermus</taxon>
    </lineage>
</organism>
<dbReference type="AlphaFoldDB" id="A0A7C4V6Y2"/>
<protein>
    <submittedName>
        <fullName evidence="2">Uncharacterized protein</fullName>
    </submittedName>
</protein>
<reference evidence="2" key="1">
    <citation type="journal article" date="2020" name="mSystems">
        <title>Genome- and Community-Level Interaction Insights into Carbon Utilization and Element Cycling Functions of Hydrothermarchaeota in Hydrothermal Sediment.</title>
        <authorList>
            <person name="Zhou Z."/>
            <person name="Liu Y."/>
            <person name="Xu W."/>
            <person name="Pan J."/>
            <person name="Luo Z.H."/>
            <person name="Li M."/>
        </authorList>
    </citation>
    <scope>NUCLEOTIDE SEQUENCE [LARGE SCALE GENOMIC DNA]</scope>
    <source>
        <strain evidence="2">HyVt-570</strain>
    </source>
</reference>
<gene>
    <name evidence="2" type="ORF">ENK37_09320</name>
</gene>
<comment type="caution">
    <text evidence="2">The sequence shown here is derived from an EMBL/GenBank/DDBJ whole genome shotgun (WGS) entry which is preliminary data.</text>
</comment>
<dbReference type="Proteomes" id="UP000885759">
    <property type="component" value="Unassembled WGS sequence"/>
</dbReference>
<sequence>MNPAPRVRTSLSRAPRAPRDPGDLHRLFQPRFTPEEIERIENHERAVGIEHVRLMDRSAQVTRALHARGYGVNCWPEPGPRDGEVIWHATASVWKPCCKGGSQHPHVVARVMGPTRARALEALAGELGVEV</sequence>
<feature type="region of interest" description="Disordered" evidence="1">
    <location>
        <begin position="1"/>
        <end position="28"/>
    </location>
</feature>
<accession>A0A7C4V6Y2</accession>
<feature type="compositionally biased region" description="Basic and acidic residues" evidence="1">
    <location>
        <begin position="17"/>
        <end position="26"/>
    </location>
</feature>
<evidence type="ECO:0000313" key="2">
    <source>
        <dbReference type="EMBL" id="HGY10228.1"/>
    </source>
</evidence>
<name>A0A7C4V6Y2_9DEIN</name>